<protein>
    <recommendedName>
        <fullName evidence="3">ABC transporter periplasmic binding protein yphF</fullName>
    </recommendedName>
</protein>
<dbReference type="EMBL" id="FNPI01000004">
    <property type="protein sequence ID" value="SDY86671.1"/>
    <property type="molecule type" value="Genomic_DNA"/>
</dbReference>
<dbReference type="PROSITE" id="PS51257">
    <property type="entry name" value="PROKAR_LIPOPROTEIN"/>
    <property type="match status" value="1"/>
</dbReference>
<reference evidence="2" key="1">
    <citation type="submission" date="2016-10" db="EMBL/GenBank/DDBJ databases">
        <authorList>
            <person name="Varghese N."/>
            <person name="Submissions S."/>
        </authorList>
    </citation>
    <scope>NUCLEOTIDE SEQUENCE [LARGE SCALE GENOMIC DNA]</scope>
    <source>
        <strain evidence="2">SP</strain>
    </source>
</reference>
<accession>A0A1H3NCI9</accession>
<evidence type="ECO:0000313" key="1">
    <source>
        <dbReference type="EMBL" id="SDY86671.1"/>
    </source>
</evidence>
<gene>
    <name evidence="1" type="ORF">SAMN05421736_10429</name>
</gene>
<organism evidence="1 2">
    <name type="scientific">Evansella caseinilytica</name>
    <dbReference type="NCBI Taxonomy" id="1503961"/>
    <lineage>
        <taxon>Bacteria</taxon>
        <taxon>Bacillati</taxon>
        <taxon>Bacillota</taxon>
        <taxon>Bacilli</taxon>
        <taxon>Bacillales</taxon>
        <taxon>Bacillaceae</taxon>
        <taxon>Evansella</taxon>
    </lineage>
</organism>
<dbReference type="OrthoDB" id="2449131at2"/>
<dbReference type="STRING" id="1503961.SAMN05421736_10429"/>
<proteinExistence type="predicted"/>
<evidence type="ECO:0008006" key="3">
    <source>
        <dbReference type="Google" id="ProtNLM"/>
    </source>
</evidence>
<dbReference type="Proteomes" id="UP000198935">
    <property type="component" value="Unassembled WGS sequence"/>
</dbReference>
<name>A0A1H3NCI9_9BACI</name>
<sequence length="242" mass="28154">MRSFWTGILLLTISLLVTGCLYPDERRVENQVPYPDQLQAVENAVIQYRIDNGALPVKITEEDTLIFQKYPVDFGKLVPKYLQQAPGNSFENGGTYQYVLIDVEEMPEVKLIDLTIMKEIQELQRRILSYRREHDYAPVAEVVGDELLKLDYELLNYEEEPSIKSPFHPTHHLPLLMQPDGEIIIDYSLDIQYYLEEYDNDIATGDDLRWLLVEHSPFVPVHSRPQTIEGEAIIFLPHESYE</sequence>
<keyword evidence="2" id="KW-1185">Reference proteome</keyword>
<dbReference type="AlphaFoldDB" id="A0A1H3NCI9"/>
<evidence type="ECO:0000313" key="2">
    <source>
        <dbReference type="Proteomes" id="UP000198935"/>
    </source>
</evidence>